<dbReference type="EMBL" id="BKCP01010515">
    <property type="protein sequence ID" value="GER53355.1"/>
    <property type="molecule type" value="Genomic_DNA"/>
</dbReference>
<dbReference type="AlphaFoldDB" id="A0A5A7R6P3"/>
<reference evidence="2" key="1">
    <citation type="journal article" date="2019" name="Curr. Biol.">
        <title>Genome Sequence of Striga asiatica Provides Insight into the Evolution of Plant Parasitism.</title>
        <authorList>
            <person name="Yoshida S."/>
            <person name="Kim S."/>
            <person name="Wafula E.K."/>
            <person name="Tanskanen J."/>
            <person name="Kim Y.M."/>
            <person name="Honaas L."/>
            <person name="Yang Z."/>
            <person name="Spallek T."/>
            <person name="Conn C.E."/>
            <person name="Ichihashi Y."/>
            <person name="Cheong K."/>
            <person name="Cui S."/>
            <person name="Der J.P."/>
            <person name="Gundlach H."/>
            <person name="Jiao Y."/>
            <person name="Hori C."/>
            <person name="Ishida J.K."/>
            <person name="Kasahara H."/>
            <person name="Kiba T."/>
            <person name="Kim M.S."/>
            <person name="Koo N."/>
            <person name="Laohavisit A."/>
            <person name="Lee Y.H."/>
            <person name="Lumba S."/>
            <person name="McCourt P."/>
            <person name="Mortimer J.C."/>
            <person name="Mutuku J.M."/>
            <person name="Nomura T."/>
            <person name="Sasaki-Sekimoto Y."/>
            <person name="Seto Y."/>
            <person name="Wang Y."/>
            <person name="Wakatake T."/>
            <person name="Sakakibara H."/>
            <person name="Demura T."/>
            <person name="Yamaguchi S."/>
            <person name="Yoneyama K."/>
            <person name="Manabe R.I."/>
            <person name="Nelson D.C."/>
            <person name="Schulman A.H."/>
            <person name="Timko M.P."/>
            <person name="dePamphilis C.W."/>
            <person name="Choi D."/>
            <person name="Shirasu K."/>
        </authorList>
    </citation>
    <scope>NUCLEOTIDE SEQUENCE [LARGE SCALE GENOMIC DNA]</scope>
    <source>
        <strain evidence="2">cv. UVA1</strain>
    </source>
</reference>
<evidence type="ECO:0000313" key="2">
    <source>
        <dbReference type="Proteomes" id="UP000325081"/>
    </source>
</evidence>
<gene>
    <name evidence="1" type="ORF">STAS_30865</name>
</gene>
<sequence length="139" mass="15714">MKKNLGQFNLICGPHAKQYRHTTKRKIRKNYKINPDVVELTNEVGVARVVDGNVARVGRQRDETVEWGEEEAAIGGWPTEWAKVAGVRLSKKDGNCPKKIERQHRAEQKGRRTKLSILEMVYDVGCAAARGVKRSSRFG</sequence>
<keyword evidence="2" id="KW-1185">Reference proteome</keyword>
<name>A0A5A7R6P3_STRAF</name>
<accession>A0A5A7R6P3</accession>
<organism evidence="1 2">
    <name type="scientific">Striga asiatica</name>
    <name type="common">Asiatic witchweed</name>
    <name type="synonym">Buchnera asiatica</name>
    <dbReference type="NCBI Taxonomy" id="4170"/>
    <lineage>
        <taxon>Eukaryota</taxon>
        <taxon>Viridiplantae</taxon>
        <taxon>Streptophyta</taxon>
        <taxon>Embryophyta</taxon>
        <taxon>Tracheophyta</taxon>
        <taxon>Spermatophyta</taxon>
        <taxon>Magnoliopsida</taxon>
        <taxon>eudicotyledons</taxon>
        <taxon>Gunneridae</taxon>
        <taxon>Pentapetalae</taxon>
        <taxon>asterids</taxon>
        <taxon>lamiids</taxon>
        <taxon>Lamiales</taxon>
        <taxon>Orobanchaceae</taxon>
        <taxon>Buchnereae</taxon>
        <taxon>Striga</taxon>
    </lineage>
</organism>
<dbReference type="Proteomes" id="UP000325081">
    <property type="component" value="Unassembled WGS sequence"/>
</dbReference>
<evidence type="ECO:0000313" key="1">
    <source>
        <dbReference type="EMBL" id="GER53355.1"/>
    </source>
</evidence>
<protein>
    <submittedName>
        <fullName evidence="1">Ubiquitin-like modifier-activating enzyme ATG7</fullName>
    </submittedName>
</protein>
<comment type="caution">
    <text evidence="1">The sequence shown here is derived from an EMBL/GenBank/DDBJ whole genome shotgun (WGS) entry which is preliminary data.</text>
</comment>
<proteinExistence type="predicted"/>